<dbReference type="PANTHER" id="PTHR15337">
    <property type="entry name" value="ANTERIOR GRADIENT PROTEIN-RELATED"/>
    <property type="match status" value="1"/>
</dbReference>
<dbReference type="AlphaFoldDB" id="A0A9X2L0T9"/>
<dbReference type="Proteomes" id="UP001139125">
    <property type="component" value="Unassembled WGS sequence"/>
</dbReference>
<name>A0A9X2L0T9_9BACT</name>
<keyword evidence="5" id="KW-1185">Reference proteome</keyword>
<organism evidence="4 5">
    <name type="scientific">Gracilimonas sediminicola</name>
    <dbReference type="NCBI Taxonomy" id="2952158"/>
    <lineage>
        <taxon>Bacteria</taxon>
        <taxon>Pseudomonadati</taxon>
        <taxon>Balneolota</taxon>
        <taxon>Balneolia</taxon>
        <taxon>Balneolales</taxon>
        <taxon>Balneolaceae</taxon>
        <taxon>Gracilimonas</taxon>
    </lineage>
</organism>
<feature type="signal peptide" evidence="2">
    <location>
        <begin position="1"/>
        <end position="26"/>
    </location>
</feature>
<evidence type="ECO:0000313" key="4">
    <source>
        <dbReference type="EMBL" id="MCP9290258.1"/>
    </source>
</evidence>
<gene>
    <name evidence="4" type="ORF">NM125_01535</name>
</gene>
<evidence type="ECO:0000256" key="1">
    <source>
        <dbReference type="ARBA" id="ARBA00022729"/>
    </source>
</evidence>
<dbReference type="EMBL" id="JANDBC010000001">
    <property type="protein sequence ID" value="MCP9290258.1"/>
    <property type="molecule type" value="Genomic_DNA"/>
</dbReference>
<comment type="caution">
    <text evidence="4">The sequence shown here is derived from an EMBL/GenBank/DDBJ whole genome shotgun (WGS) entry which is preliminary data.</text>
</comment>
<accession>A0A9X2L0T9</accession>
<evidence type="ECO:0000259" key="3">
    <source>
        <dbReference type="Pfam" id="PF13098"/>
    </source>
</evidence>
<dbReference type="InterPro" id="IPR051099">
    <property type="entry name" value="AGR/TXD"/>
</dbReference>
<evidence type="ECO:0000313" key="5">
    <source>
        <dbReference type="Proteomes" id="UP001139125"/>
    </source>
</evidence>
<dbReference type="Gene3D" id="3.40.30.10">
    <property type="entry name" value="Glutaredoxin"/>
    <property type="match status" value="1"/>
</dbReference>
<protein>
    <submittedName>
        <fullName evidence="4">Thioredoxin fold domain-containing protein</fullName>
    </submittedName>
</protein>
<feature type="chain" id="PRO_5040738304" evidence="2">
    <location>
        <begin position="27"/>
        <end position="173"/>
    </location>
</feature>
<reference evidence="4" key="1">
    <citation type="submission" date="2022-06" db="EMBL/GenBank/DDBJ databases">
        <title>Gracilimonas sp. CAU 1638 isolated from sea sediment.</title>
        <authorList>
            <person name="Kim W."/>
        </authorList>
    </citation>
    <scope>NUCLEOTIDE SEQUENCE</scope>
    <source>
        <strain evidence="4">CAU 1638</strain>
    </source>
</reference>
<dbReference type="InterPro" id="IPR012336">
    <property type="entry name" value="Thioredoxin-like_fold"/>
</dbReference>
<dbReference type="RefSeq" id="WP_255132172.1">
    <property type="nucleotide sequence ID" value="NZ_JANDBC010000001.1"/>
</dbReference>
<dbReference type="Pfam" id="PF13098">
    <property type="entry name" value="Thioredoxin_2"/>
    <property type="match status" value="1"/>
</dbReference>
<dbReference type="PANTHER" id="PTHR15337:SF11">
    <property type="entry name" value="THIOREDOXIN DOMAIN-CONTAINING PROTEIN"/>
    <property type="match status" value="1"/>
</dbReference>
<keyword evidence="1 2" id="KW-0732">Signal</keyword>
<proteinExistence type="predicted"/>
<dbReference type="InterPro" id="IPR036249">
    <property type="entry name" value="Thioredoxin-like_sf"/>
</dbReference>
<evidence type="ECO:0000256" key="2">
    <source>
        <dbReference type="SAM" id="SignalP"/>
    </source>
</evidence>
<sequence length="173" mass="19944">MAPANNSCKFFTVMVLLLVGACPAHGQQNATAAMQWYDFEEARQLTAENEKDLFLFMEADWCGICKRMHREVFTDSTIQSLLSTYFYPVRIDIESKEKLTFNGQRMTSKAFSKKMKLNATPTTIFLQPDHTIIGSKPGFMDVEELWVLLKYIQSDAWERSSLEEYRDSISVNQ</sequence>
<dbReference type="SUPFAM" id="SSF52833">
    <property type="entry name" value="Thioredoxin-like"/>
    <property type="match status" value="1"/>
</dbReference>
<feature type="domain" description="Thioredoxin-like fold" evidence="3">
    <location>
        <begin position="47"/>
        <end position="146"/>
    </location>
</feature>